<name>A0AAN6U5L1_9PEZI</name>
<feature type="region of interest" description="Disordered" evidence="1">
    <location>
        <begin position="47"/>
        <end position="77"/>
    </location>
</feature>
<comment type="caution">
    <text evidence="2">The sequence shown here is derived from an EMBL/GenBank/DDBJ whole genome shotgun (WGS) entry which is preliminary data.</text>
</comment>
<dbReference type="RefSeq" id="XP_062650022.1">
    <property type="nucleotide sequence ID" value="XM_062786679.1"/>
</dbReference>
<reference evidence="2" key="1">
    <citation type="journal article" date="2023" name="Mol. Phylogenet. Evol.">
        <title>Genome-scale phylogeny and comparative genomics of the fungal order Sordariales.</title>
        <authorList>
            <person name="Hensen N."/>
            <person name="Bonometti L."/>
            <person name="Westerberg I."/>
            <person name="Brannstrom I.O."/>
            <person name="Guillou S."/>
            <person name="Cros-Aarteil S."/>
            <person name="Calhoun S."/>
            <person name="Haridas S."/>
            <person name="Kuo A."/>
            <person name="Mondo S."/>
            <person name="Pangilinan J."/>
            <person name="Riley R."/>
            <person name="LaButti K."/>
            <person name="Andreopoulos B."/>
            <person name="Lipzen A."/>
            <person name="Chen C."/>
            <person name="Yan M."/>
            <person name="Daum C."/>
            <person name="Ng V."/>
            <person name="Clum A."/>
            <person name="Steindorff A."/>
            <person name="Ohm R.A."/>
            <person name="Martin F."/>
            <person name="Silar P."/>
            <person name="Natvig D.O."/>
            <person name="Lalanne C."/>
            <person name="Gautier V."/>
            <person name="Ament-Velasquez S.L."/>
            <person name="Kruys A."/>
            <person name="Hutchinson M.I."/>
            <person name="Powell A.J."/>
            <person name="Barry K."/>
            <person name="Miller A.N."/>
            <person name="Grigoriev I.V."/>
            <person name="Debuchy R."/>
            <person name="Gladieux P."/>
            <person name="Hiltunen Thoren M."/>
            <person name="Johannesson H."/>
        </authorList>
    </citation>
    <scope>NUCLEOTIDE SEQUENCE</scope>
    <source>
        <strain evidence="2">CBS 731.68</strain>
    </source>
</reference>
<dbReference type="AlphaFoldDB" id="A0AAN6U5L1"/>
<proteinExistence type="predicted"/>
<gene>
    <name evidence="2" type="ORF">N657DRAFT_300118</name>
</gene>
<protein>
    <recommendedName>
        <fullName evidence="4">Reverse transcriptase</fullName>
    </recommendedName>
</protein>
<evidence type="ECO:0000313" key="3">
    <source>
        <dbReference type="Proteomes" id="UP001302602"/>
    </source>
</evidence>
<dbReference type="Proteomes" id="UP001302602">
    <property type="component" value="Unassembled WGS sequence"/>
</dbReference>
<reference evidence="2" key="2">
    <citation type="submission" date="2023-05" db="EMBL/GenBank/DDBJ databases">
        <authorList>
            <consortium name="Lawrence Berkeley National Laboratory"/>
            <person name="Steindorff A."/>
            <person name="Hensen N."/>
            <person name="Bonometti L."/>
            <person name="Westerberg I."/>
            <person name="Brannstrom I.O."/>
            <person name="Guillou S."/>
            <person name="Cros-Aarteil S."/>
            <person name="Calhoun S."/>
            <person name="Haridas S."/>
            <person name="Kuo A."/>
            <person name="Mondo S."/>
            <person name="Pangilinan J."/>
            <person name="Riley R."/>
            <person name="Labutti K."/>
            <person name="Andreopoulos B."/>
            <person name="Lipzen A."/>
            <person name="Chen C."/>
            <person name="Yanf M."/>
            <person name="Daum C."/>
            <person name="Ng V."/>
            <person name="Clum A."/>
            <person name="Ohm R."/>
            <person name="Martin F."/>
            <person name="Silar P."/>
            <person name="Natvig D."/>
            <person name="Lalanne C."/>
            <person name="Gautier V."/>
            <person name="Ament-Velasquez S.L."/>
            <person name="Kruys A."/>
            <person name="Hutchinson M.I."/>
            <person name="Powell A.J."/>
            <person name="Barry K."/>
            <person name="Miller A.N."/>
            <person name="Grigoriev I.V."/>
            <person name="Debuchy R."/>
            <person name="Gladieux P."/>
            <person name="Thoren M.H."/>
            <person name="Johannesson H."/>
        </authorList>
    </citation>
    <scope>NUCLEOTIDE SEQUENCE</scope>
    <source>
        <strain evidence="2">CBS 731.68</strain>
    </source>
</reference>
<dbReference type="GeneID" id="87823447"/>
<keyword evidence="3" id="KW-1185">Reference proteome</keyword>
<dbReference type="EMBL" id="MU853225">
    <property type="protein sequence ID" value="KAK4126251.1"/>
    <property type="molecule type" value="Genomic_DNA"/>
</dbReference>
<accession>A0AAN6U5L1</accession>
<sequence length="130" mass="14507">MAVVFVLSYNLGSIPSGTGRLDCQDVARGATNRSRGSEVQNLQPTGARAFHMPGSTHGSWQARRNRRDKRALERHEGLTKTESSLLTQAQTSAIGLKDFIFWARVSRIPTFYCECGQGRKTVEHLAVWCR</sequence>
<organism evidence="2 3">
    <name type="scientific">Parathielavia appendiculata</name>
    <dbReference type="NCBI Taxonomy" id="2587402"/>
    <lineage>
        <taxon>Eukaryota</taxon>
        <taxon>Fungi</taxon>
        <taxon>Dikarya</taxon>
        <taxon>Ascomycota</taxon>
        <taxon>Pezizomycotina</taxon>
        <taxon>Sordariomycetes</taxon>
        <taxon>Sordariomycetidae</taxon>
        <taxon>Sordariales</taxon>
        <taxon>Chaetomiaceae</taxon>
        <taxon>Parathielavia</taxon>
    </lineage>
</organism>
<evidence type="ECO:0008006" key="4">
    <source>
        <dbReference type="Google" id="ProtNLM"/>
    </source>
</evidence>
<evidence type="ECO:0000256" key="1">
    <source>
        <dbReference type="SAM" id="MobiDB-lite"/>
    </source>
</evidence>
<evidence type="ECO:0000313" key="2">
    <source>
        <dbReference type="EMBL" id="KAK4126251.1"/>
    </source>
</evidence>